<feature type="domain" description="Spi protease inhibitor" evidence="1">
    <location>
        <begin position="40"/>
        <end position="144"/>
    </location>
</feature>
<dbReference type="EMBL" id="CP001619">
    <property type="protein sequence ID" value="ACT92323.1"/>
    <property type="molecule type" value="Genomic_DNA"/>
</dbReference>
<dbReference type="Pfam" id="PF13734">
    <property type="entry name" value="Inhibitor_I69"/>
    <property type="match status" value="1"/>
</dbReference>
<dbReference type="InterPro" id="IPR044934">
    <property type="entry name" value="Streptopain_sf"/>
</dbReference>
<dbReference type="Gene3D" id="3.90.70.50">
    <property type="entry name" value="Peptidase C10, streptopain"/>
    <property type="match status" value="2"/>
</dbReference>
<dbReference type="STRING" id="471854.Dfer_1074"/>
<evidence type="ECO:0000259" key="1">
    <source>
        <dbReference type="Pfam" id="PF13734"/>
    </source>
</evidence>
<dbReference type="RefSeq" id="WP_015810577.1">
    <property type="nucleotide sequence ID" value="NC_013037.1"/>
</dbReference>
<dbReference type="HOGENOM" id="CLU_975681_0_0_10"/>
<sequence>MKNFISQLLVALLVTFPLLQCQHDRPTPSPGESPQSVSMVITAKDAERLVLAGLSEATNATSRTSAANAGASKRIKNVRTLNDDEGSPLMHIIHFESDTSPDAGFVIIAGDRRVIPILAKGDSGTFEPDGENPGPRIWIEHVKVEVAEGKKHVNEPGKGIELMWRKLEDGNALTWGKRNSEPPIDPTNCPADTYYSSGLLITSQWMSKKAYSMYCPSKSCDGCPTANAGCGAVAIAQVWNASCNQKPATYSIAPGPVTNYNFPLNDKILRLTVHQRILPISRLRT</sequence>
<dbReference type="KEGG" id="dfe:Dfer_1074"/>
<name>C6W486_DYAFD</name>
<evidence type="ECO:0000313" key="2">
    <source>
        <dbReference type="EMBL" id="ACT92323.1"/>
    </source>
</evidence>
<dbReference type="AlphaFoldDB" id="C6W486"/>
<organism evidence="2 3">
    <name type="scientific">Dyadobacter fermentans (strain ATCC 700827 / DSM 18053 / CIP 107007 / KCTC 52180 / NS114)</name>
    <dbReference type="NCBI Taxonomy" id="471854"/>
    <lineage>
        <taxon>Bacteria</taxon>
        <taxon>Pseudomonadati</taxon>
        <taxon>Bacteroidota</taxon>
        <taxon>Cytophagia</taxon>
        <taxon>Cytophagales</taxon>
        <taxon>Spirosomataceae</taxon>
        <taxon>Dyadobacter</taxon>
    </lineage>
</organism>
<dbReference type="OrthoDB" id="2235251at2"/>
<gene>
    <name evidence="2" type="ordered locus">Dfer_1074</name>
</gene>
<dbReference type="SUPFAM" id="SSF54001">
    <property type="entry name" value="Cysteine proteinases"/>
    <property type="match status" value="1"/>
</dbReference>
<keyword evidence="3" id="KW-1185">Reference proteome</keyword>
<proteinExistence type="predicted"/>
<dbReference type="Proteomes" id="UP000002011">
    <property type="component" value="Chromosome"/>
</dbReference>
<accession>C6W486</accession>
<dbReference type="InterPro" id="IPR038765">
    <property type="entry name" value="Papain-like_cys_pep_sf"/>
</dbReference>
<reference evidence="2 3" key="1">
    <citation type="journal article" date="2009" name="Stand. Genomic Sci.">
        <title>Complete genome sequence of Dyadobacter fermentans type strain (NS114).</title>
        <authorList>
            <person name="Lang E."/>
            <person name="Lapidus A."/>
            <person name="Chertkov O."/>
            <person name="Brettin T."/>
            <person name="Detter J.C."/>
            <person name="Han C."/>
            <person name="Copeland A."/>
            <person name="Glavina Del Rio T."/>
            <person name="Nolan M."/>
            <person name="Chen F."/>
            <person name="Lucas S."/>
            <person name="Tice H."/>
            <person name="Cheng J.F."/>
            <person name="Land M."/>
            <person name="Hauser L."/>
            <person name="Chang Y.J."/>
            <person name="Jeffries C.D."/>
            <person name="Kopitz M."/>
            <person name="Bruce D."/>
            <person name="Goodwin L."/>
            <person name="Pitluck S."/>
            <person name="Ovchinnikova G."/>
            <person name="Pati A."/>
            <person name="Ivanova N."/>
            <person name="Mavrommatis K."/>
            <person name="Chen A."/>
            <person name="Palaniappan K."/>
            <person name="Chain P."/>
            <person name="Bristow J."/>
            <person name="Eisen J.A."/>
            <person name="Markowitz V."/>
            <person name="Hugenholtz P."/>
            <person name="Goker M."/>
            <person name="Rohde M."/>
            <person name="Kyrpides N.C."/>
            <person name="Klenk H.P."/>
        </authorList>
    </citation>
    <scope>NUCLEOTIDE SEQUENCE [LARGE SCALE GENOMIC DNA]</scope>
    <source>
        <strain evidence="3">ATCC 700827 / DSM 18053 / CIP 107007 / KCTC 52180 / NS114</strain>
    </source>
</reference>
<dbReference type="InterPro" id="IPR025896">
    <property type="entry name" value="Spi_Prtas-inh"/>
</dbReference>
<protein>
    <recommendedName>
        <fullName evidence="1">Spi protease inhibitor domain-containing protein</fullName>
    </recommendedName>
</protein>
<evidence type="ECO:0000313" key="3">
    <source>
        <dbReference type="Proteomes" id="UP000002011"/>
    </source>
</evidence>